<feature type="compositionally biased region" description="Polar residues" evidence="1">
    <location>
        <begin position="70"/>
        <end position="83"/>
    </location>
</feature>
<proteinExistence type="predicted"/>
<organism evidence="2 3">
    <name type="scientific">Caerostris extrusa</name>
    <name type="common">Bark spider</name>
    <name type="synonym">Caerostris bankana</name>
    <dbReference type="NCBI Taxonomy" id="172846"/>
    <lineage>
        <taxon>Eukaryota</taxon>
        <taxon>Metazoa</taxon>
        <taxon>Ecdysozoa</taxon>
        <taxon>Arthropoda</taxon>
        <taxon>Chelicerata</taxon>
        <taxon>Arachnida</taxon>
        <taxon>Araneae</taxon>
        <taxon>Araneomorphae</taxon>
        <taxon>Entelegynae</taxon>
        <taxon>Araneoidea</taxon>
        <taxon>Araneidae</taxon>
        <taxon>Caerostris</taxon>
    </lineage>
</organism>
<name>A0AAV4TQ93_CAEEX</name>
<accession>A0AAV4TQ93</accession>
<comment type="caution">
    <text evidence="2">The sequence shown here is derived from an EMBL/GenBank/DDBJ whole genome shotgun (WGS) entry which is preliminary data.</text>
</comment>
<reference evidence="2 3" key="1">
    <citation type="submission" date="2021-06" db="EMBL/GenBank/DDBJ databases">
        <title>Caerostris extrusa draft genome.</title>
        <authorList>
            <person name="Kono N."/>
            <person name="Arakawa K."/>
        </authorList>
    </citation>
    <scope>NUCLEOTIDE SEQUENCE [LARGE SCALE GENOMIC DNA]</scope>
</reference>
<evidence type="ECO:0000256" key="1">
    <source>
        <dbReference type="SAM" id="MobiDB-lite"/>
    </source>
</evidence>
<evidence type="ECO:0000313" key="3">
    <source>
        <dbReference type="Proteomes" id="UP001054945"/>
    </source>
</evidence>
<dbReference type="EMBL" id="BPLR01011688">
    <property type="protein sequence ID" value="GIY48229.1"/>
    <property type="molecule type" value="Genomic_DNA"/>
</dbReference>
<evidence type="ECO:0000313" key="2">
    <source>
        <dbReference type="EMBL" id="GIY48229.1"/>
    </source>
</evidence>
<dbReference type="Proteomes" id="UP001054945">
    <property type="component" value="Unassembled WGS sequence"/>
</dbReference>
<dbReference type="AlphaFoldDB" id="A0AAV4TQ93"/>
<gene>
    <name evidence="2" type="ORF">CEXT_492261</name>
</gene>
<keyword evidence="3" id="KW-1185">Reference proteome</keyword>
<protein>
    <submittedName>
        <fullName evidence="2">Uncharacterized protein</fullName>
    </submittedName>
</protein>
<sequence length="152" mass="17060">MFPKYHEKEGPDALRNKKGKKIRVSGVLGICFHSINQQSRCNAISRFFFPLSKTAKSSDSNVTPFPLDKPNNTQQHSGPSTSISHDGSLTFVTLLLCVGHWDSIWEERVAQLFLHLEHRLQIAAFNANQEWGIPDRKGGNLDKQSSSCKLLV</sequence>
<feature type="region of interest" description="Disordered" evidence="1">
    <location>
        <begin position="60"/>
        <end position="83"/>
    </location>
</feature>